<keyword evidence="7" id="KW-0727">SH2 domain</keyword>
<dbReference type="SMART" id="SM00219">
    <property type="entry name" value="TyrKc"/>
    <property type="match status" value="1"/>
</dbReference>
<feature type="domain" description="SH2" evidence="10">
    <location>
        <begin position="97"/>
        <end position="192"/>
    </location>
</feature>
<reference evidence="12 13" key="1">
    <citation type="submission" date="2023-08" db="EMBL/GenBank/DDBJ databases">
        <title>A Necator americanus chromosomal reference genome.</title>
        <authorList>
            <person name="Ilik V."/>
            <person name="Petrzelkova K.J."/>
            <person name="Pardy F."/>
            <person name="Fuh T."/>
            <person name="Niatou-Singa F.S."/>
            <person name="Gouil Q."/>
            <person name="Baker L."/>
            <person name="Ritchie M.E."/>
            <person name="Jex A.R."/>
            <person name="Gazzola D."/>
            <person name="Li H."/>
            <person name="Toshio Fujiwara R."/>
            <person name="Zhan B."/>
            <person name="Aroian R.V."/>
            <person name="Pafco B."/>
            <person name="Schwarz E.M."/>
        </authorList>
    </citation>
    <scope>NUCLEOTIDE SEQUENCE [LARGE SCALE GENOMIC DNA]</scope>
    <source>
        <strain evidence="12 13">Aroian</strain>
        <tissue evidence="12">Whole animal</tissue>
    </source>
</reference>
<gene>
    <name evidence="12" type="primary">Necator_chrV.g20140</name>
    <name evidence="12" type="ORF">RB195_015348</name>
</gene>
<dbReference type="InterPro" id="IPR011009">
    <property type="entry name" value="Kinase-like_dom_sf"/>
</dbReference>
<keyword evidence="4 8" id="KW-0067">ATP-binding</keyword>
<dbReference type="InterPro" id="IPR000719">
    <property type="entry name" value="Prot_kinase_dom"/>
</dbReference>
<protein>
    <recommendedName>
        <fullName evidence="8">Tyrosine-protein kinase</fullName>
        <ecNumber evidence="8">2.7.10.2</ecNumber>
    </recommendedName>
</protein>
<dbReference type="CDD" id="cd10361">
    <property type="entry name" value="SH2_Fps_family"/>
    <property type="match status" value="1"/>
</dbReference>
<dbReference type="PROSITE" id="PS50011">
    <property type="entry name" value="PROTEIN_KINASE_DOM"/>
    <property type="match status" value="1"/>
</dbReference>
<dbReference type="InterPro" id="IPR020635">
    <property type="entry name" value="Tyr_kinase_cat_dom"/>
</dbReference>
<proteinExistence type="inferred from homology"/>
<keyword evidence="2 8" id="KW-0547">Nucleotide-binding</keyword>
<evidence type="ECO:0000256" key="3">
    <source>
        <dbReference type="ARBA" id="ARBA00022777"/>
    </source>
</evidence>
<keyword evidence="13" id="KW-1185">Reference proteome</keyword>
<evidence type="ECO:0000313" key="12">
    <source>
        <dbReference type="EMBL" id="KAK6757471.1"/>
    </source>
</evidence>
<dbReference type="Pfam" id="PF00017">
    <property type="entry name" value="SH2"/>
    <property type="match status" value="1"/>
</dbReference>
<dbReference type="InterPro" id="IPR000980">
    <property type="entry name" value="SH2"/>
</dbReference>
<keyword evidence="3 8" id="KW-0418">Kinase</keyword>
<dbReference type="Pfam" id="PF07714">
    <property type="entry name" value="PK_Tyr_Ser-Thr"/>
    <property type="match status" value="1"/>
</dbReference>
<evidence type="ECO:0000256" key="8">
    <source>
        <dbReference type="RuleBase" id="RU362096"/>
    </source>
</evidence>
<dbReference type="PROSITE" id="PS50001">
    <property type="entry name" value="SH2"/>
    <property type="match status" value="1"/>
</dbReference>
<dbReference type="Gene3D" id="1.10.510.10">
    <property type="entry name" value="Transferase(Phosphotransferase) domain 1"/>
    <property type="match status" value="1"/>
</dbReference>
<dbReference type="SUPFAM" id="SSF55550">
    <property type="entry name" value="SH2 domain"/>
    <property type="match status" value="1"/>
</dbReference>
<dbReference type="Gene3D" id="3.30.200.20">
    <property type="entry name" value="Phosphorylase Kinase, domain 1"/>
    <property type="match status" value="1"/>
</dbReference>
<dbReference type="Gene3D" id="3.30.505.10">
    <property type="entry name" value="SH2 domain"/>
    <property type="match status" value="1"/>
</dbReference>
<sequence>MFGKSSSFPVASTTNYSYALRMKVEKVAIKALLCRCGEITRKCKGRAAQRKIRQSHQDSGNNILLENRQTIFTHRSASFTTKPHPMSTVKNLEDQPWYHGLRPRRDILSLLNQPGDWLVRSTDSREIPEIIISLKNEKSQHSHLTLKFEHGKWALGALMKKKGCPKFNSVVELIEYYQTHDLPGRLKMKKAIYRPKWLIKHSSCTFDMEKDLIGTGNFCKVYKGTYEREPSDEIQVAIKICHGASVDMVTEESKQARESMIHEAHLMSFYVHRNVIQLYGVACDHYPVMIVMEFCPGGNLQDHLKKYKEKIQVNELVCYAAETARGMRYLHSKSCVHRDLAARNCLISEDGLIKISDFGLSKIAEELVGTKQEEGEPALEQIPLRWMAPECLKRPQLWSLKSDVWSYAVLLYEIFNEGGKPWPDDPPKKIATHIRKGKMPDYPAKTPTQFRHLMAKIWNLNPDERPTMDDISKTICELRRTHYKLLDPTKIIIKRLATPSATRSKTETIAEDSDEGSVRSNRGKRKSKEKE</sequence>
<dbReference type="PRINTS" id="PR00109">
    <property type="entry name" value="TYRKINASE"/>
</dbReference>
<dbReference type="EMBL" id="JAVFWL010000005">
    <property type="protein sequence ID" value="KAK6757471.1"/>
    <property type="molecule type" value="Genomic_DNA"/>
</dbReference>
<dbReference type="SMART" id="SM00252">
    <property type="entry name" value="SH2"/>
    <property type="match status" value="1"/>
</dbReference>
<feature type="compositionally biased region" description="Basic residues" evidence="9">
    <location>
        <begin position="521"/>
        <end position="531"/>
    </location>
</feature>
<dbReference type="InterPro" id="IPR001245">
    <property type="entry name" value="Ser-Thr/Tyr_kinase_cat_dom"/>
</dbReference>
<dbReference type="InterPro" id="IPR035849">
    <property type="entry name" value="Fes/Fps/Fer_SH2"/>
</dbReference>
<evidence type="ECO:0000256" key="6">
    <source>
        <dbReference type="ARBA" id="ARBA00051245"/>
    </source>
</evidence>
<name>A0ABR1E5Y8_NECAM</name>
<feature type="region of interest" description="Disordered" evidence="9">
    <location>
        <begin position="500"/>
        <end position="531"/>
    </location>
</feature>
<dbReference type="CDD" id="cd00192">
    <property type="entry name" value="PTKc"/>
    <property type="match status" value="1"/>
</dbReference>
<dbReference type="PROSITE" id="PS00109">
    <property type="entry name" value="PROTEIN_KINASE_TYR"/>
    <property type="match status" value="1"/>
</dbReference>
<evidence type="ECO:0000256" key="4">
    <source>
        <dbReference type="ARBA" id="ARBA00022840"/>
    </source>
</evidence>
<evidence type="ECO:0000259" key="11">
    <source>
        <dbReference type="PROSITE" id="PS50011"/>
    </source>
</evidence>
<dbReference type="Proteomes" id="UP001303046">
    <property type="component" value="Unassembled WGS sequence"/>
</dbReference>
<organism evidence="12 13">
    <name type="scientific">Necator americanus</name>
    <name type="common">Human hookworm</name>
    <dbReference type="NCBI Taxonomy" id="51031"/>
    <lineage>
        <taxon>Eukaryota</taxon>
        <taxon>Metazoa</taxon>
        <taxon>Ecdysozoa</taxon>
        <taxon>Nematoda</taxon>
        <taxon>Chromadorea</taxon>
        <taxon>Rhabditida</taxon>
        <taxon>Rhabditina</taxon>
        <taxon>Rhabditomorpha</taxon>
        <taxon>Strongyloidea</taxon>
        <taxon>Ancylostomatidae</taxon>
        <taxon>Bunostominae</taxon>
        <taxon>Necator</taxon>
    </lineage>
</organism>
<comment type="catalytic activity">
    <reaction evidence="6 8">
        <text>L-tyrosyl-[protein] + ATP = O-phospho-L-tyrosyl-[protein] + ADP + H(+)</text>
        <dbReference type="Rhea" id="RHEA:10596"/>
        <dbReference type="Rhea" id="RHEA-COMP:10136"/>
        <dbReference type="Rhea" id="RHEA-COMP:20101"/>
        <dbReference type="ChEBI" id="CHEBI:15378"/>
        <dbReference type="ChEBI" id="CHEBI:30616"/>
        <dbReference type="ChEBI" id="CHEBI:46858"/>
        <dbReference type="ChEBI" id="CHEBI:61978"/>
        <dbReference type="ChEBI" id="CHEBI:456216"/>
        <dbReference type="EC" id="2.7.10.2"/>
    </reaction>
</comment>
<dbReference type="InterPro" id="IPR050198">
    <property type="entry name" value="Non-receptor_tyrosine_kinases"/>
</dbReference>
<keyword evidence="1 8" id="KW-0808">Transferase</keyword>
<dbReference type="EC" id="2.7.10.2" evidence="8"/>
<dbReference type="InterPro" id="IPR036860">
    <property type="entry name" value="SH2_dom_sf"/>
</dbReference>
<comment type="similarity">
    <text evidence="8">Belongs to the protein kinase superfamily. Tyr protein kinase family.</text>
</comment>
<dbReference type="InterPro" id="IPR008266">
    <property type="entry name" value="Tyr_kinase_AS"/>
</dbReference>
<keyword evidence="5 8" id="KW-0829">Tyrosine-protein kinase</keyword>
<evidence type="ECO:0000256" key="5">
    <source>
        <dbReference type="ARBA" id="ARBA00023137"/>
    </source>
</evidence>
<evidence type="ECO:0000256" key="7">
    <source>
        <dbReference type="PROSITE-ProRule" id="PRU00191"/>
    </source>
</evidence>
<dbReference type="PANTHER" id="PTHR24418">
    <property type="entry name" value="TYROSINE-PROTEIN KINASE"/>
    <property type="match status" value="1"/>
</dbReference>
<accession>A0ABR1E5Y8</accession>
<dbReference type="SUPFAM" id="SSF56112">
    <property type="entry name" value="Protein kinase-like (PK-like)"/>
    <property type="match status" value="1"/>
</dbReference>
<evidence type="ECO:0000256" key="9">
    <source>
        <dbReference type="SAM" id="MobiDB-lite"/>
    </source>
</evidence>
<evidence type="ECO:0000256" key="2">
    <source>
        <dbReference type="ARBA" id="ARBA00022741"/>
    </source>
</evidence>
<evidence type="ECO:0000313" key="13">
    <source>
        <dbReference type="Proteomes" id="UP001303046"/>
    </source>
</evidence>
<feature type="domain" description="Protein kinase" evidence="11">
    <location>
        <begin position="207"/>
        <end position="485"/>
    </location>
</feature>
<evidence type="ECO:0000256" key="1">
    <source>
        <dbReference type="ARBA" id="ARBA00022679"/>
    </source>
</evidence>
<comment type="caution">
    <text evidence="12">The sequence shown here is derived from an EMBL/GenBank/DDBJ whole genome shotgun (WGS) entry which is preliminary data.</text>
</comment>
<evidence type="ECO:0000259" key="10">
    <source>
        <dbReference type="PROSITE" id="PS50001"/>
    </source>
</evidence>